<dbReference type="Proteomes" id="UP001497516">
    <property type="component" value="Chromosome 1"/>
</dbReference>
<protein>
    <submittedName>
        <fullName evidence="1">Uncharacterized protein</fullName>
    </submittedName>
</protein>
<proteinExistence type="predicted"/>
<gene>
    <name evidence="1" type="ORF">LTRI10_LOCUS4967</name>
</gene>
<evidence type="ECO:0000313" key="1">
    <source>
        <dbReference type="EMBL" id="CAL1357323.1"/>
    </source>
</evidence>
<name>A0AAV2CNF3_9ROSI</name>
<organism evidence="1 2">
    <name type="scientific">Linum trigynum</name>
    <dbReference type="NCBI Taxonomy" id="586398"/>
    <lineage>
        <taxon>Eukaryota</taxon>
        <taxon>Viridiplantae</taxon>
        <taxon>Streptophyta</taxon>
        <taxon>Embryophyta</taxon>
        <taxon>Tracheophyta</taxon>
        <taxon>Spermatophyta</taxon>
        <taxon>Magnoliopsida</taxon>
        <taxon>eudicotyledons</taxon>
        <taxon>Gunneridae</taxon>
        <taxon>Pentapetalae</taxon>
        <taxon>rosids</taxon>
        <taxon>fabids</taxon>
        <taxon>Malpighiales</taxon>
        <taxon>Linaceae</taxon>
        <taxon>Linum</taxon>
    </lineage>
</organism>
<evidence type="ECO:0000313" key="2">
    <source>
        <dbReference type="Proteomes" id="UP001497516"/>
    </source>
</evidence>
<accession>A0AAV2CNF3</accession>
<dbReference type="AlphaFoldDB" id="A0AAV2CNF3"/>
<reference evidence="1 2" key="1">
    <citation type="submission" date="2024-04" db="EMBL/GenBank/DDBJ databases">
        <authorList>
            <person name="Fracassetti M."/>
        </authorList>
    </citation>
    <scope>NUCLEOTIDE SEQUENCE [LARGE SCALE GENOMIC DNA]</scope>
</reference>
<dbReference type="EMBL" id="OZ034813">
    <property type="protein sequence ID" value="CAL1357323.1"/>
    <property type="molecule type" value="Genomic_DNA"/>
</dbReference>
<sequence length="125" mass="13259">MNGGTRSLISISKTQLVNYLGRVWGTMNGGTRSLVALGGGDVGASGSGRGGDEIGAGFLYLWWRRCDSVVGARRGCRDRRWPGRRRSSWWQTGSGRGGDVVGVSVCSAGSSSTKMGREEELSTVE</sequence>
<keyword evidence="2" id="KW-1185">Reference proteome</keyword>